<reference evidence="3" key="1">
    <citation type="journal article" date="2019" name="Int. J. Syst. Evol. Microbiol.">
        <title>The Global Catalogue of Microorganisms (GCM) 10K type strain sequencing project: providing services to taxonomists for standard genome sequencing and annotation.</title>
        <authorList>
            <consortium name="The Broad Institute Genomics Platform"/>
            <consortium name="The Broad Institute Genome Sequencing Center for Infectious Disease"/>
            <person name="Wu L."/>
            <person name="Ma J."/>
        </authorList>
    </citation>
    <scope>NUCLEOTIDE SEQUENCE [LARGE SCALE GENOMIC DNA]</scope>
    <source>
        <strain evidence="3">KACC 11904</strain>
    </source>
</reference>
<name>A0ABW0KDP9_9BACL</name>
<accession>A0ABW0KDP9</accession>
<gene>
    <name evidence="2" type="ORF">ACFPOG_21560</name>
</gene>
<protein>
    <submittedName>
        <fullName evidence="2">DUF6526 family protein</fullName>
    </submittedName>
</protein>
<sequence length="146" mass="16759">MSNPNQGYANHRRLHPLFHFVLLLLTLVLLVSSVTEFIRLMQAGERFLPAFIYVIVSAIVVVIFLLIRSYPLKAQDRAIRAEESLRHYVLTNKLLDPRLTIGQIVALRFAADSEFPALCQRAAAEQLSPDAIKKSIRQWKDDNYRI</sequence>
<keyword evidence="1" id="KW-0472">Membrane</keyword>
<feature type="transmembrane region" description="Helical" evidence="1">
    <location>
        <begin position="47"/>
        <end position="67"/>
    </location>
</feature>
<dbReference type="Proteomes" id="UP001596044">
    <property type="component" value="Unassembled WGS sequence"/>
</dbReference>
<dbReference type="EMBL" id="JBHSMJ010000029">
    <property type="protein sequence ID" value="MFC5450846.1"/>
    <property type="molecule type" value="Genomic_DNA"/>
</dbReference>
<dbReference type="Pfam" id="PF20136">
    <property type="entry name" value="DUF6526"/>
    <property type="match status" value="1"/>
</dbReference>
<dbReference type="InterPro" id="IPR045385">
    <property type="entry name" value="DUF6526"/>
</dbReference>
<feature type="transmembrane region" description="Helical" evidence="1">
    <location>
        <begin position="20"/>
        <end position="41"/>
    </location>
</feature>
<keyword evidence="1" id="KW-0812">Transmembrane</keyword>
<dbReference type="RefSeq" id="WP_270878876.1">
    <property type="nucleotide sequence ID" value="NZ_JAQFVF010000022.1"/>
</dbReference>
<comment type="caution">
    <text evidence="2">The sequence shown here is derived from an EMBL/GenBank/DDBJ whole genome shotgun (WGS) entry which is preliminary data.</text>
</comment>
<evidence type="ECO:0000313" key="2">
    <source>
        <dbReference type="EMBL" id="MFC5450846.1"/>
    </source>
</evidence>
<evidence type="ECO:0000256" key="1">
    <source>
        <dbReference type="SAM" id="Phobius"/>
    </source>
</evidence>
<proteinExistence type="predicted"/>
<keyword evidence="1" id="KW-1133">Transmembrane helix</keyword>
<keyword evidence="3" id="KW-1185">Reference proteome</keyword>
<evidence type="ECO:0000313" key="3">
    <source>
        <dbReference type="Proteomes" id="UP001596044"/>
    </source>
</evidence>
<organism evidence="2 3">
    <name type="scientific">Paenibacillus aestuarii</name>
    <dbReference type="NCBI Taxonomy" id="516965"/>
    <lineage>
        <taxon>Bacteria</taxon>
        <taxon>Bacillati</taxon>
        <taxon>Bacillota</taxon>
        <taxon>Bacilli</taxon>
        <taxon>Bacillales</taxon>
        <taxon>Paenibacillaceae</taxon>
        <taxon>Paenibacillus</taxon>
    </lineage>
</organism>